<protein>
    <submittedName>
        <fullName evidence="3">Uncharacterized protein</fullName>
    </submittedName>
</protein>
<reference evidence="1 5" key="2">
    <citation type="submission" date="2019-07" db="EMBL/GenBank/DDBJ databases">
        <title>Draft genome Sequence of Chlorobium phaeovibrioides sp. strain PhvTcv-s14, from the Phylum Chlorobi.</title>
        <authorList>
            <person name="Babenko V."/>
            <person name="Boldyreva D."/>
            <person name="Kanygina A."/>
            <person name="Selezneva O."/>
            <person name="Akopiyan T."/>
            <person name="Lunina O."/>
        </authorList>
    </citation>
    <scope>NUCLEOTIDE SEQUENCE [LARGE SCALE GENOMIC DNA]</scope>
    <source>
        <strain evidence="1 5">GrTcv12</strain>
    </source>
</reference>
<dbReference type="OMA" id="ATQIHIR"/>
<accession>A0A432ASU0</accession>
<keyword evidence="6" id="KW-1185">Reference proteome</keyword>
<evidence type="ECO:0000313" key="6">
    <source>
        <dbReference type="Proteomes" id="UP000489351"/>
    </source>
</evidence>
<proteinExistence type="predicted"/>
<dbReference type="Proteomes" id="UP000279908">
    <property type="component" value="Unassembled WGS sequence"/>
</dbReference>
<dbReference type="AlphaFoldDB" id="A0A432ASU0"/>
<sequence>MEQQTTEGKVLDSIERAKLGIKVFSMSFDEAEEVIDEYVSEGGYDPASVELFKDQLATQRFIQHKGAELVSTGGEIMRLVVGALARNMSKASAPSEEGDKEY</sequence>
<dbReference type="Proteomes" id="UP000489351">
    <property type="component" value="Unassembled WGS sequence"/>
</dbReference>
<dbReference type="EMBL" id="VMRG01000001">
    <property type="protein sequence ID" value="KAA6231877.1"/>
    <property type="molecule type" value="Genomic_DNA"/>
</dbReference>
<evidence type="ECO:0000313" key="5">
    <source>
        <dbReference type="Proteomes" id="UP000327458"/>
    </source>
</evidence>
<dbReference type="RefSeq" id="WP_011889477.1">
    <property type="nucleotide sequence ID" value="NZ_CP041698.1"/>
</dbReference>
<evidence type="ECO:0000313" key="3">
    <source>
        <dbReference type="EMBL" id="RTY36250.1"/>
    </source>
</evidence>
<evidence type="ECO:0000313" key="1">
    <source>
        <dbReference type="EMBL" id="KAA6231877.1"/>
    </source>
</evidence>
<reference evidence="3 4" key="1">
    <citation type="submission" date="2018-12" db="EMBL/GenBank/DDBJ databases">
        <authorList>
            <person name="Lunina O.N."/>
            <person name="Grouzdev D.S."/>
            <person name="Gorlenko V.M."/>
            <person name="Savvichev A.S."/>
        </authorList>
    </citation>
    <scope>NUCLEOTIDE SEQUENCE [LARGE SCALE GENOMIC DNA]</scope>
    <source>
        <strain evidence="3 4">BrKhr-17</strain>
    </source>
</reference>
<comment type="caution">
    <text evidence="3">The sequence shown here is derived from an EMBL/GenBank/DDBJ whole genome shotgun (WGS) entry which is preliminary data.</text>
</comment>
<dbReference type="EMBL" id="WUBZ01000001">
    <property type="protein sequence ID" value="MWV53494.1"/>
    <property type="molecule type" value="Genomic_DNA"/>
</dbReference>
<evidence type="ECO:0000313" key="2">
    <source>
        <dbReference type="EMBL" id="MWV53494.1"/>
    </source>
</evidence>
<reference evidence="2 6" key="3">
    <citation type="submission" date="2019-11" db="EMBL/GenBank/DDBJ databases">
        <title>Green- and brown-colored morphotypes of Chlorobia in the stratified aquatic ecosystems of Kandalaksha Gulf (White Sea): A model for study of the accessory genome evolution.</title>
        <authorList>
            <person name="Grouzdev D.S."/>
        </authorList>
    </citation>
    <scope>NUCLEOTIDE SEQUENCE [LARGE SCALE GENOMIC DNA]</scope>
    <source>
        <strain evidence="2 6">ZM</strain>
    </source>
</reference>
<dbReference type="EMBL" id="RXYK01000014">
    <property type="protein sequence ID" value="RTY36250.1"/>
    <property type="molecule type" value="Genomic_DNA"/>
</dbReference>
<gene>
    <name evidence="3" type="ORF">EKD02_08325</name>
    <name evidence="1" type="ORF">FP507_01245</name>
    <name evidence="2" type="ORF">GJ685_00265</name>
</gene>
<evidence type="ECO:0000313" key="4">
    <source>
        <dbReference type="Proteomes" id="UP000279908"/>
    </source>
</evidence>
<dbReference type="Proteomes" id="UP000327458">
    <property type="component" value="Unassembled WGS sequence"/>
</dbReference>
<organism evidence="3 4">
    <name type="scientific">Chlorobium phaeovibrioides</name>
    <dbReference type="NCBI Taxonomy" id="1094"/>
    <lineage>
        <taxon>Bacteria</taxon>
        <taxon>Pseudomonadati</taxon>
        <taxon>Chlorobiota</taxon>
        <taxon>Chlorobiia</taxon>
        <taxon>Chlorobiales</taxon>
        <taxon>Chlorobiaceae</taxon>
        <taxon>Chlorobium/Pelodictyon group</taxon>
        <taxon>Chlorobium</taxon>
    </lineage>
</organism>
<name>A0A432ASU0_CHLPH</name>